<dbReference type="PROSITE" id="PS00671">
    <property type="entry name" value="D_2_HYDROXYACID_DH_3"/>
    <property type="match status" value="1"/>
</dbReference>
<dbReference type="Proteomes" id="UP000621799">
    <property type="component" value="Unassembled WGS sequence"/>
</dbReference>
<dbReference type="GO" id="GO:0005829">
    <property type="term" value="C:cytosol"/>
    <property type="evidence" value="ECO:0007669"/>
    <property type="project" value="TreeGrafter"/>
</dbReference>
<dbReference type="PROSITE" id="PS00065">
    <property type="entry name" value="D_2_HYDROXYACID_DH_1"/>
    <property type="match status" value="1"/>
</dbReference>
<dbReference type="SUPFAM" id="SSF52283">
    <property type="entry name" value="Formate/glycerate dehydrogenase catalytic domain-like"/>
    <property type="match status" value="1"/>
</dbReference>
<keyword evidence="5" id="KW-1185">Reference proteome</keyword>
<dbReference type="SUPFAM" id="SSF51735">
    <property type="entry name" value="NAD(P)-binding Rossmann-fold domains"/>
    <property type="match status" value="1"/>
</dbReference>
<dbReference type="PANTHER" id="PTHR10996:SF277">
    <property type="entry name" value="GLYOXYLATE REDUCTASE_HYDROXYPYRUVATE REDUCTASE"/>
    <property type="match status" value="1"/>
</dbReference>
<keyword evidence="2" id="KW-0560">Oxidoreductase</keyword>
<name>A0A928VT51_9CYAN</name>
<evidence type="ECO:0000313" key="5">
    <source>
        <dbReference type="Proteomes" id="UP000621799"/>
    </source>
</evidence>
<accession>A0A928VT51</accession>
<sequence>MKVFVTAQLPKDVYKNFPLRWKVFMYPNFRSMTMEELFEIAYDDYNILICTYKDKLQSKFLNQALPQLKAIGTLSVGTDHIDVDFCKQNQIQVYNASKHLLCDAVADYSLALLLLAVRRLDLDMNIKSSDVTWHYLYNCKGYTLSSLQVGIVGLGKIGQAIAKRSIAFGSQVNYFSRVREIEIEQRMGLNYQPFSTLLSQSDVIIVSCSLNKQTYQLFNDSSFALMKRNAIFINVSRGGVCDHLALSKALDSQHLKYAFLDVTDPEPLPIHHPLNNNKNCFIFPHIATNVIDSRADIANNIITKLEANFSV</sequence>
<evidence type="ECO:0000256" key="2">
    <source>
        <dbReference type="ARBA" id="ARBA00023002"/>
    </source>
</evidence>
<dbReference type="InterPro" id="IPR029753">
    <property type="entry name" value="D-isomer_DH_CS"/>
</dbReference>
<dbReference type="InterPro" id="IPR029752">
    <property type="entry name" value="D-isomer_DH_CS1"/>
</dbReference>
<evidence type="ECO:0000313" key="4">
    <source>
        <dbReference type="EMBL" id="MBE9039792.1"/>
    </source>
</evidence>
<comment type="caution">
    <text evidence="4">The sequence shown here is derived from an EMBL/GenBank/DDBJ whole genome shotgun (WGS) entry which is preliminary data.</text>
</comment>
<dbReference type="Pfam" id="PF02826">
    <property type="entry name" value="2-Hacid_dh_C"/>
    <property type="match status" value="1"/>
</dbReference>
<dbReference type="Gene3D" id="3.40.50.720">
    <property type="entry name" value="NAD(P)-binding Rossmann-like Domain"/>
    <property type="match status" value="2"/>
</dbReference>
<gene>
    <name evidence="4" type="ORF">IQ235_03160</name>
</gene>
<comment type="similarity">
    <text evidence="1">Belongs to the D-isomer specific 2-hydroxyacid dehydrogenase family.</text>
</comment>
<reference evidence="4" key="1">
    <citation type="submission" date="2020-10" db="EMBL/GenBank/DDBJ databases">
        <authorList>
            <person name="Castelo-Branco R."/>
            <person name="Eusebio N."/>
            <person name="Adriana R."/>
            <person name="Vieira A."/>
            <person name="Brugerolle De Fraissinette N."/>
            <person name="Rezende De Castro R."/>
            <person name="Schneider M.P."/>
            <person name="Vasconcelos V."/>
            <person name="Leao P.N."/>
        </authorList>
    </citation>
    <scope>NUCLEOTIDE SEQUENCE</scope>
    <source>
        <strain evidence="4">LEGE 11467</strain>
    </source>
</reference>
<evidence type="ECO:0000259" key="3">
    <source>
        <dbReference type="Pfam" id="PF02826"/>
    </source>
</evidence>
<protein>
    <submittedName>
        <fullName evidence="4">NAD(P)-binding domain-containing protein</fullName>
    </submittedName>
</protein>
<dbReference type="GO" id="GO:0008465">
    <property type="term" value="F:hydroxypyruvate reductase (NADH) activity"/>
    <property type="evidence" value="ECO:0007669"/>
    <property type="project" value="TreeGrafter"/>
</dbReference>
<organism evidence="4 5">
    <name type="scientific">Zarconia navalis LEGE 11467</name>
    <dbReference type="NCBI Taxonomy" id="1828826"/>
    <lineage>
        <taxon>Bacteria</taxon>
        <taxon>Bacillati</taxon>
        <taxon>Cyanobacteriota</taxon>
        <taxon>Cyanophyceae</taxon>
        <taxon>Oscillatoriophycideae</taxon>
        <taxon>Oscillatoriales</taxon>
        <taxon>Oscillatoriales incertae sedis</taxon>
        <taxon>Zarconia</taxon>
        <taxon>Zarconia navalis</taxon>
    </lineage>
</organism>
<dbReference type="EMBL" id="JADEXN010000033">
    <property type="protein sequence ID" value="MBE9039792.1"/>
    <property type="molecule type" value="Genomic_DNA"/>
</dbReference>
<evidence type="ECO:0000256" key="1">
    <source>
        <dbReference type="ARBA" id="ARBA00005854"/>
    </source>
</evidence>
<proteinExistence type="inferred from homology"/>
<dbReference type="AlphaFoldDB" id="A0A928VT51"/>
<dbReference type="InterPro" id="IPR050223">
    <property type="entry name" value="D-isomer_2-hydroxyacid_DH"/>
</dbReference>
<feature type="domain" description="D-isomer specific 2-hydroxyacid dehydrogenase NAD-binding" evidence="3">
    <location>
        <begin position="111"/>
        <end position="287"/>
    </location>
</feature>
<dbReference type="GO" id="GO:0030267">
    <property type="term" value="F:glyoxylate reductase (NADPH) activity"/>
    <property type="evidence" value="ECO:0007669"/>
    <property type="project" value="TreeGrafter"/>
</dbReference>
<dbReference type="InterPro" id="IPR006140">
    <property type="entry name" value="D-isomer_DH_NAD-bd"/>
</dbReference>
<dbReference type="InterPro" id="IPR036291">
    <property type="entry name" value="NAD(P)-bd_dom_sf"/>
</dbReference>
<dbReference type="GO" id="GO:0051287">
    <property type="term" value="F:NAD binding"/>
    <property type="evidence" value="ECO:0007669"/>
    <property type="project" value="InterPro"/>
</dbReference>
<dbReference type="PANTHER" id="PTHR10996">
    <property type="entry name" value="2-HYDROXYACID DEHYDROGENASE-RELATED"/>
    <property type="match status" value="1"/>
</dbReference>